<protein>
    <recommendedName>
        <fullName evidence="4">Transmembrane protein</fullName>
    </recommendedName>
</protein>
<evidence type="ECO:0008006" key="4">
    <source>
        <dbReference type="Google" id="ProtNLM"/>
    </source>
</evidence>
<gene>
    <name evidence="2" type="ORF">TTHERM_00313350</name>
</gene>
<dbReference type="GeneID" id="7824675"/>
<proteinExistence type="predicted"/>
<dbReference type="RefSeq" id="XP_001033516.1">
    <property type="nucleotide sequence ID" value="XM_001033516.1"/>
</dbReference>
<dbReference type="InParanoid" id="Q22KE6"/>
<dbReference type="KEGG" id="tet:TTHERM_00313350"/>
<sequence>MKIISLFFVCLIAVIQINAKNNCLEYVLKQRDSGKYCELQNDNECWNEMKSYQQCEQQCFKKSKNEPYESLQCVKETCNPSNPQVQWFKTEELICVDIFEPHDFNGLDKCQLDLFNRAAQGQFCQQGNTDCIQAIKSAKQCSITCFLKKNIREVSNQCLKEQCSSVNPQAQSFLNSLSKCGTIDISISSSNTLAFTSFLLAFLII</sequence>
<keyword evidence="3" id="KW-1185">Reference proteome</keyword>
<feature type="chain" id="PRO_5004201047" description="Transmembrane protein" evidence="1">
    <location>
        <begin position="20"/>
        <end position="205"/>
    </location>
</feature>
<reference evidence="3" key="1">
    <citation type="journal article" date="2006" name="PLoS Biol.">
        <title>Macronuclear genome sequence of the ciliate Tetrahymena thermophila, a model eukaryote.</title>
        <authorList>
            <person name="Eisen J.A."/>
            <person name="Coyne R.S."/>
            <person name="Wu M."/>
            <person name="Wu D."/>
            <person name="Thiagarajan M."/>
            <person name="Wortman J.R."/>
            <person name="Badger J.H."/>
            <person name="Ren Q."/>
            <person name="Amedeo P."/>
            <person name="Jones K.M."/>
            <person name="Tallon L.J."/>
            <person name="Delcher A.L."/>
            <person name="Salzberg S.L."/>
            <person name="Silva J.C."/>
            <person name="Haas B.J."/>
            <person name="Majoros W.H."/>
            <person name="Farzad M."/>
            <person name="Carlton J.M."/>
            <person name="Smith R.K. Jr."/>
            <person name="Garg J."/>
            <person name="Pearlman R.E."/>
            <person name="Karrer K.M."/>
            <person name="Sun L."/>
            <person name="Manning G."/>
            <person name="Elde N.C."/>
            <person name="Turkewitz A.P."/>
            <person name="Asai D.J."/>
            <person name="Wilkes D.E."/>
            <person name="Wang Y."/>
            <person name="Cai H."/>
            <person name="Collins K."/>
            <person name="Stewart B.A."/>
            <person name="Lee S.R."/>
            <person name="Wilamowska K."/>
            <person name="Weinberg Z."/>
            <person name="Ruzzo W.L."/>
            <person name="Wloga D."/>
            <person name="Gaertig J."/>
            <person name="Frankel J."/>
            <person name="Tsao C.-C."/>
            <person name="Gorovsky M.A."/>
            <person name="Keeling P.J."/>
            <person name="Waller R.F."/>
            <person name="Patron N.J."/>
            <person name="Cherry J.M."/>
            <person name="Stover N.A."/>
            <person name="Krieger C.J."/>
            <person name="del Toro C."/>
            <person name="Ryder H.F."/>
            <person name="Williamson S.C."/>
            <person name="Barbeau R.A."/>
            <person name="Hamilton E.P."/>
            <person name="Orias E."/>
        </authorList>
    </citation>
    <scope>NUCLEOTIDE SEQUENCE [LARGE SCALE GENOMIC DNA]</scope>
    <source>
        <strain evidence="3">SB210</strain>
    </source>
</reference>
<evidence type="ECO:0000256" key="1">
    <source>
        <dbReference type="SAM" id="SignalP"/>
    </source>
</evidence>
<keyword evidence="1" id="KW-0732">Signal</keyword>
<dbReference type="EMBL" id="GG662498">
    <property type="protein sequence ID" value="EAR85853.1"/>
    <property type="molecule type" value="Genomic_DNA"/>
</dbReference>
<evidence type="ECO:0000313" key="3">
    <source>
        <dbReference type="Proteomes" id="UP000009168"/>
    </source>
</evidence>
<organism evidence="2 3">
    <name type="scientific">Tetrahymena thermophila (strain SB210)</name>
    <dbReference type="NCBI Taxonomy" id="312017"/>
    <lineage>
        <taxon>Eukaryota</taxon>
        <taxon>Sar</taxon>
        <taxon>Alveolata</taxon>
        <taxon>Ciliophora</taxon>
        <taxon>Intramacronucleata</taxon>
        <taxon>Oligohymenophorea</taxon>
        <taxon>Hymenostomatida</taxon>
        <taxon>Tetrahymenina</taxon>
        <taxon>Tetrahymenidae</taxon>
        <taxon>Tetrahymena</taxon>
    </lineage>
</organism>
<accession>Q22KE6</accession>
<dbReference type="AlphaFoldDB" id="Q22KE6"/>
<name>Q22KE6_TETTS</name>
<evidence type="ECO:0000313" key="2">
    <source>
        <dbReference type="EMBL" id="EAR85853.1"/>
    </source>
</evidence>
<dbReference type="HOGENOM" id="CLU_1312381_0_0_1"/>
<dbReference type="Proteomes" id="UP000009168">
    <property type="component" value="Unassembled WGS sequence"/>
</dbReference>
<feature type="signal peptide" evidence="1">
    <location>
        <begin position="1"/>
        <end position="19"/>
    </location>
</feature>